<name>A0A2G2VXJ6_CAPBA</name>
<dbReference type="GO" id="GO:0003723">
    <property type="term" value="F:RNA binding"/>
    <property type="evidence" value="ECO:0007669"/>
    <property type="project" value="InterPro"/>
</dbReference>
<evidence type="ECO:0000313" key="1">
    <source>
        <dbReference type="EMBL" id="PHT37702.1"/>
    </source>
</evidence>
<dbReference type="AlphaFoldDB" id="A0A2G2VXJ6"/>
<dbReference type="GO" id="GO:0009451">
    <property type="term" value="P:RNA modification"/>
    <property type="evidence" value="ECO:0007669"/>
    <property type="project" value="InterPro"/>
</dbReference>
<evidence type="ECO:0008006" key="3">
    <source>
        <dbReference type="Google" id="ProtNLM"/>
    </source>
</evidence>
<reference evidence="2" key="2">
    <citation type="journal article" date="2017" name="J. Anim. Genet.">
        <title>Multiple reference genome sequences of hot pepper reveal the massive evolution of plant disease resistance genes by retroduplication.</title>
        <authorList>
            <person name="Kim S."/>
            <person name="Park J."/>
            <person name="Yeom S.-I."/>
            <person name="Kim Y.-M."/>
            <person name="Seo E."/>
            <person name="Kim K.-T."/>
            <person name="Kim M.-S."/>
            <person name="Lee J.M."/>
            <person name="Cheong K."/>
            <person name="Shin H.-S."/>
            <person name="Kim S.-B."/>
            <person name="Han K."/>
            <person name="Lee J."/>
            <person name="Park M."/>
            <person name="Lee H.-A."/>
            <person name="Lee H.-Y."/>
            <person name="Lee Y."/>
            <person name="Oh S."/>
            <person name="Lee J.H."/>
            <person name="Choi E."/>
            <person name="Choi E."/>
            <person name="Lee S.E."/>
            <person name="Jeon J."/>
            <person name="Kim H."/>
            <person name="Choi G."/>
            <person name="Song H."/>
            <person name="Lee J."/>
            <person name="Lee S.-C."/>
            <person name="Kwon J.-K."/>
            <person name="Lee H.-Y."/>
            <person name="Koo N."/>
            <person name="Hong Y."/>
            <person name="Kim R.W."/>
            <person name="Kang W.-H."/>
            <person name="Huh J.H."/>
            <person name="Kang B.-C."/>
            <person name="Yang T.-J."/>
            <person name="Lee Y.-H."/>
            <person name="Bennetzen J.L."/>
            <person name="Choi D."/>
        </authorList>
    </citation>
    <scope>NUCLEOTIDE SEQUENCE [LARGE SCALE GENOMIC DNA]</scope>
    <source>
        <strain evidence="2">cv. PBC81</strain>
    </source>
</reference>
<sequence length="127" mass="14493">MENLWGLKPQIEHYGCYVDLLGHAGYLEKALEVVKSMHIKPDIVIWSVAQCLKLYWEMAGKVNVHDLQTQGKLIEADCLARLATSIDMDLLFHTLDQMPSEAKGAYCLDRIHLPSIRIRYDKASFFG</sequence>
<dbReference type="OrthoDB" id="185373at2759"/>
<dbReference type="InterPro" id="IPR011990">
    <property type="entry name" value="TPR-like_helical_dom_sf"/>
</dbReference>
<accession>A0A2G2VXJ6</accession>
<dbReference type="Proteomes" id="UP000224567">
    <property type="component" value="Unassembled WGS sequence"/>
</dbReference>
<proteinExistence type="predicted"/>
<evidence type="ECO:0000313" key="2">
    <source>
        <dbReference type="Proteomes" id="UP000224567"/>
    </source>
</evidence>
<dbReference type="Gene3D" id="1.25.40.10">
    <property type="entry name" value="Tetratricopeptide repeat domain"/>
    <property type="match status" value="1"/>
</dbReference>
<reference evidence="1 2" key="1">
    <citation type="journal article" date="2017" name="Genome Biol.">
        <title>New reference genome sequences of hot pepper reveal the massive evolution of plant disease-resistance genes by retroduplication.</title>
        <authorList>
            <person name="Kim S."/>
            <person name="Park J."/>
            <person name="Yeom S.I."/>
            <person name="Kim Y.M."/>
            <person name="Seo E."/>
            <person name="Kim K.T."/>
            <person name="Kim M.S."/>
            <person name="Lee J.M."/>
            <person name="Cheong K."/>
            <person name="Shin H.S."/>
            <person name="Kim S.B."/>
            <person name="Han K."/>
            <person name="Lee J."/>
            <person name="Park M."/>
            <person name="Lee H.A."/>
            <person name="Lee H.Y."/>
            <person name="Lee Y."/>
            <person name="Oh S."/>
            <person name="Lee J.H."/>
            <person name="Choi E."/>
            <person name="Choi E."/>
            <person name="Lee S.E."/>
            <person name="Jeon J."/>
            <person name="Kim H."/>
            <person name="Choi G."/>
            <person name="Song H."/>
            <person name="Lee J."/>
            <person name="Lee S.C."/>
            <person name="Kwon J.K."/>
            <person name="Lee H.Y."/>
            <person name="Koo N."/>
            <person name="Hong Y."/>
            <person name="Kim R.W."/>
            <person name="Kang W.H."/>
            <person name="Huh J.H."/>
            <person name="Kang B.C."/>
            <person name="Yang T.J."/>
            <person name="Lee Y.H."/>
            <person name="Bennetzen J.L."/>
            <person name="Choi D."/>
        </authorList>
    </citation>
    <scope>NUCLEOTIDE SEQUENCE [LARGE SCALE GENOMIC DNA]</scope>
    <source>
        <strain evidence="2">cv. PBC81</strain>
    </source>
</reference>
<comment type="caution">
    <text evidence="1">The sequence shown here is derived from an EMBL/GenBank/DDBJ whole genome shotgun (WGS) entry which is preliminary data.</text>
</comment>
<gene>
    <name evidence="1" type="ORF">CQW23_21275</name>
</gene>
<protein>
    <recommendedName>
        <fullName evidence="3">Pentatricopeptide repeat-containing protein</fullName>
    </recommendedName>
</protein>
<keyword evidence="2" id="KW-1185">Reference proteome</keyword>
<dbReference type="STRING" id="33114.A0A2G2VXJ6"/>
<dbReference type="InterPro" id="IPR046960">
    <property type="entry name" value="PPR_At4g14850-like_plant"/>
</dbReference>
<dbReference type="PANTHER" id="PTHR47926">
    <property type="entry name" value="PENTATRICOPEPTIDE REPEAT-CONTAINING PROTEIN"/>
    <property type="match status" value="1"/>
</dbReference>
<organism evidence="1 2">
    <name type="scientific">Capsicum baccatum</name>
    <name type="common">Peruvian pepper</name>
    <dbReference type="NCBI Taxonomy" id="33114"/>
    <lineage>
        <taxon>Eukaryota</taxon>
        <taxon>Viridiplantae</taxon>
        <taxon>Streptophyta</taxon>
        <taxon>Embryophyta</taxon>
        <taxon>Tracheophyta</taxon>
        <taxon>Spermatophyta</taxon>
        <taxon>Magnoliopsida</taxon>
        <taxon>eudicotyledons</taxon>
        <taxon>Gunneridae</taxon>
        <taxon>Pentapetalae</taxon>
        <taxon>asterids</taxon>
        <taxon>lamiids</taxon>
        <taxon>Solanales</taxon>
        <taxon>Solanaceae</taxon>
        <taxon>Solanoideae</taxon>
        <taxon>Capsiceae</taxon>
        <taxon>Capsicum</taxon>
    </lineage>
</organism>
<dbReference type="EMBL" id="MLFT02000009">
    <property type="protein sequence ID" value="PHT37702.1"/>
    <property type="molecule type" value="Genomic_DNA"/>
</dbReference>